<dbReference type="EMBL" id="UYYA01000188">
    <property type="protein sequence ID" value="VDM52900.1"/>
    <property type="molecule type" value="Genomic_DNA"/>
</dbReference>
<dbReference type="WBParaSite" id="ACOC_0000131401-mRNA-1">
    <property type="protein sequence ID" value="ACOC_0000131401-mRNA-1"/>
    <property type="gene ID" value="ACOC_0000131401"/>
</dbReference>
<evidence type="ECO:0000313" key="2">
    <source>
        <dbReference type="EMBL" id="VDM52900.1"/>
    </source>
</evidence>
<dbReference type="InterPro" id="IPR012674">
    <property type="entry name" value="Calycin"/>
</dbReference>
<dbReference type="PANTHER" id="PTHR15854">
    <property type="entry name" value="THAP4 PROTEIN"/>
    <property type="match status" value="1"/>
</dbReference>
<dbReference type="Gene3D" id="2.40.128.20">
    <property type="match status" value="1"/>
</dbReference>
<dbReference type="InterPro" id="IPR011989">
    <property type="entry name" value="ARM-like"/>
</dbReference>
<dbReference type="PANTHER" id="PTHR15854:SF2">
    <property type="entry name" value="MARVEL DOMAIN-CONTAINING PROTEIN-RELATED"/>
    <property type="match status" value="1"/>
</dbReference>
<dbReference type="Pfam" id="PF08768">
    <property type="entry name" value="THAP4_heme-bd"/>
    <property type="match status" value="1"/>
</dbReference>
<dbReference type="InterPro" id="IPR045165">
    <property type="entry name" value="Nitrobindin"/>
</dbReference>
<protein>
    <submittedName>
        <fullName evidence="4">DUF1794 domain-containing protein</fullName>
    </submittedName>
</protein>
<evidence type="ECO:0000313" key="4">
    <source>
        <dbReference type="WBParaSite" id="ACOC_0000131401-mRNA-1"/>
    </source>
</evidence>
<dbReference type="SUPFAM" id="SSF50814">
    <property type="entry name" value="Lipocalins"/>
    <property type="match status" value="1"/>
</dbReference>
<dbReference type="InterPro" id="IPR016024">
    <property type="entry name" value="ARM-type_fold"/>
</dbReference>
<dbReference type="OrthoDB" id="5808707at2759"/>
<gene>
    <name evidence="2" type="ORF">ACOC_LOCUS1315</name>
</gene>
<dbReference type="OMA" id="QQILVHI"/>
<name>A0A158PDZ7_ANGCS</name>
<dbReference type="AlphaFoldDB" id="A0A158PDZ7"/>
<evidence type="ECO:0000313" key="3">
    <source>
        <dbReference type="Proteomes" id="UP000267027"/>
    </source>
</evidence>
<organism evidence="4">
    <name type="scientific">Angiostrongylus costaricensis</name>
    <name type="common">Nematode worm</name>
    <dbReference type="NCBI Taxonomy" id="334426"/>
    <lineage>
        <taxon>Eukaryota</taxon>
        <taxon>Metazoa</taxon>
        <taxon>Ecdysozoa</taxon>
        <taxon>Nematoda</taxon>
        <taxon>Chromadorea</taxon>
        <taxon>Rhabditida</taxon>
        <taxon>Rhabditina</taxon>
        <taxon>Rhabditomorpha</taxon>
        <taxon>Strongyloidea</taxon>
        <taxon>Metastrongylidae</taxon>
        <taxon>Angiostrongylus</taxon>
    </lineage>
</organism>
<feature type="domain" description="THAP4-like heme-binding" evidence="1">
    <location>
        <begin position="636"/>
        <end position="732"/>
    </location>
</feature>
<keyword evidence="3" id="KW-1185">Reference proteome</keyword>
<accession>A0A158PDZ7</accession>
<reference evidence="2 3" key="2">
    <citation type="submission" date="2018-11" db="EMBL/GenBank/DDBJ databases">
        <authorList>
            <consortium name="Pathogen Informatics"/>
        </authorList>
    </citation>
    <scope>NUCLEOTIDE SEQUENCE [LARGE SCALE GENOMIC DNA]</scope>
    <source>
        <strain evidence="2 3">Costa Rica</strain>
    </source>
</reference>
<reference evidence="4" key="1">
    <citation type="submission" date="2016-04" db="UniProtKB">
        <authorList>
            <consortium name="WormBaseParasite"/>
        </authorList>
    </citation>
    <scope>IDENTIFICATION</scope>
</reference>
<dbReference type="SUPFAM" id="SSF48371">
    <property type="entry name" value="ARM repeat"/>
    <property type="match status" value="1"/>
</dbReference>
<proteinExistence type="predicted"/>
<dbReference type="InterPro" id="IPR014878">
    <property type="entry name" value="THAP4-like_heme-bd"/>
</dbReference>
<dbReference type="Proteomes" id="UP000267027">
    <property type="component" value="Unassembled WGS sequence"/>
</dbReference>
<sequence length="737" mass="83010">MIWRSVFSSTHASPFRPANAADAVRLRETCAARHANTAQWMDSQYLAGVSGYHVSGVQSGACSAISTASGGGMSVMSSMSQMSLGKMSQLSICTQLTEPHYTQAPPYQTTSGASSVENIDPSNIYEINRQVNTLIMSLRHDDPEVDEWHLQEVRRKAANSVQSMARQRLLAMVSNHATLRELICHFLQFVLEHTIEQDRYIQQILVHIIAKYLLPDHPFTAWTVIAFTAILRKKDLRAFRRMCRNEYFVHQLMVILASTSTSHKSLIIDSIRMLITRNLPLKEYFVRSKGMAKLLEFMSCEHEEKVLRSSATTLLTLISTESAKYGIEFVRLEGVQDIGSTIASVLQLMGAHDPILVNHGTAFLLNVSANSIRNKVSMVAAHAPDTLLSVLNHRDNYLTIPLANVRQLIASITDNVLICLTNLTRNHDECGRNACIQIALKPDSAKTLLNVLASGNVECQNRVLMVLYNTNLCIPDYKLFFLDTVDDYNQSNLITFILRLLWNNFVQFNNFPDTEQVHHRKQIDRVFRLLAILSKSEELLEQMTAIFREHNPLPLLRPFRTNDFGAHRDFLEFLDVLSSDPKRPKEEKWDNVGYFFQTVGRSHGSVIGPIQFLQFLTNNSLIKSLGYDIRRLPAELKSVAWMVGRWRSEFGGKAYFPTIPKFTYGEQIDISISDIARNSTPSLNYTAFAWDISAPESELVEIHSENGYISATEDPKTGKTIISLTTAMSNGGCHANA</sequence>
<evidence type="ECO:0000259" key="1">
    <source>
        <dbReference type="Pfam" id="PF08768"/>
    </source>
</evidence>
<dbReference type="Gene3D" id="1.25.10.10">
    <property type="entry name" value="Leucine-rich Repeat Variant"/>
    <property type="match status" value="1"/>
</dbReference>